<dbReference type="PANTHER" id="PTHR46336">
    <property type="entry name" value="OS02G0260700 PROTEIN"/>
    <property type="match status" value="1"/>
</dbReference>
<protein>
    <recommendedName>
        <fullName evidence="2">BACK domain-containing protein</fullName>
    </recommendedName>
</protein>
<feature type="domain" description="BACK" evidence="2">
    <location>
        <begin position="16"/>
        <end position="59"/>
    </location>
</feature>
<comment type="function">
    <text evidence="1">May act as a substrate-specific adapter of an E3 ubiquitin-protein ligase complex (CUL3-RBX1-BTB) which mediates the ubiquitination and subsequent proteasomal degradation of target proteins.</text>
</comment>
<dbReference type="PANTHER" id="PTHR46336:SF3">
    <property type="entry name" value="BTB_POZ DOMAIN-CONTAINING PROTEIN POB1"/>
    <property type="match status" value="1"/>
</dbReference>
<evidence type="ECO:0000256" key="1">
    <source>
        <dbReference type="ARBA" id="ARBA00002668"/>
    </source>
</evidence>
<dbReference type="HOGENOM" id="CLU_024600_1_0_1"/>
<gene>
    <name evidence="3" type="ORF">AMTR_s00116p00138800</name>
</gene>
<evidence type="ECO:0000313" key="4">
    <source>
        <dbReference type="Proteomes" id="UP000017836"/>
    </source>
</evidence>
<keyword evidence="4" id="KW-1185">Reference proteome</keyword>
<name>W1NSL2_AMBTC</name>
<dbReference type="EMBL" id="KI395851">
    <property type="protein sequence ID" value="ERM97800.1"/>
    <property type="molecule type" value="Genomic_DNA"/>
</dbReference>
<evidence type="ECO:0000259" key="2">
    <source>
        <dbReference type="Pfam" id="PF07707"/>
    </source>
</evidence>
<dbReference type="STRING" id="13333.W1NSL2"/>
<reference evidence="4" key="1">
    <citation type="journal article" date="2013" name="Science">
        <title>The Amborella genome and the evolution of flowering plants.</title>
        <authorList>
            <consortium name="Amborella Genome Project"/>
        </authorList>
    </citation>
    <scope>NUCLEOTIDE SEQUENCE [LARGE SCALE GENOMIC DNA]</scope>
</reference>
<proteinExistence type="predicted"/>
<dbReference type="Proteomes" id="UP000017836">
    <property type="component" value="Unassembled WGS sequence"/>
</dbReference>
<sequence length="250" mass="28590">MRAWSNIAVSSFSMSRYQDELMTFPFEGIKVVLSSDELQVPSDDEVYDFVHNWARAKYPTLKEPSSKTCDRNYVLDVVHTADLFKARGPRIHCNLMTTRAYKIRPKKEAELGSPPMLVLSFELTQKECARLFTCRRIYSRGFFLGGKEFYLMAISQKHNRSSSSSESFALYLGMVKDMRVTVDFEAFWGMSDDLNFSSNAKATLNFKGLDKEFLGFDNLFGIPWSSLMGEESPYFSNGVVRLTVVLTIRS</sequence>
<dbReference type="InterPro" id="IPR045890">
    <property type="entry name" value="POB1-like"/>
</dbReference>
<dbReference type="OMA" id="ELTQKEC"/>
<evidence type="ECO:0000313" key="3">
    <source>
        <dbReference type="EMBL" id="ERM97800.1"/>
    </source>
</evidence>
<dbReference type="Pfam" id="PF07707">
    <property type="entry name" value="BACK"/>
    <property type="match status" value="1"/>
</dbReference>
<dbReference type="Gene3D" id="1.25.40.420">
    <property type="match status" value="1"/>
</dbReference>
<dbReference type="AlphaFoldDB" id="W1NSL2"/>
<dbReference type="eggNOG" id="ENOG502QT6M">
    <property type="taxonomic scope" value="Eukaryota"/>
</dbReference>
<dbReference type="Gramene" id="ERM97800">
    <property type="protein sequence ID" value="ERM97800"/>
    <property type="gene ID" value="AMTR_s00116p00138800"/>
</dbReference>
<organism evidence="3 4">
    <name type="scientific">Amborella trichopoda</name>
    <dbReference type="NCBI Taxonomy" id="13333"/>
    <lineage>
        <taxon>Eukaryota</taxon>
        <taxon>Viridiplantae</taxon>
        <taxon>Streptophyta</taxon>
        <taxon>Embryophyta</taxon>
        <taxon>Tracheophyta</taxon>
        <taxon>Spermatophyta</taxon>
        <taxon>Magnoliopsida</taxon>
        <taxon>Amborellales</taxon>
        <taxon>Amborellaceae</taxon>
        <taxon>Amborella</taxon>
    </lineage>
</organism>
<dbReference type="InterPro" id="IPR011705">
    <property type="entry name" value="BACK"/>
</dbReference>
<accession>W1NSL2</accession>